<gene>
    <name evidence="2" type="ORF">HaLaN_14614</name>
</gene>
<accession>A0A699ZPS2</accession>
<evidence type="ECO:0000313" key="3">
    <source>
        <dbReference type="Proteomes" id="UP000485058"/>
    </source>
</evidence>
<reference evidence="2 3" key="1">
    <citation type="submission" date="2020-02" db="EMBL/GenBank/DDBJ databases">
        <title>Draft genome sequence of Haematococcus lacustris strain NIES-144.</title>
        <authorList>
            <person name="Morimoto D."/>
            <person name="Nakagawa S."/>
            <person name="Yoshida T."/>
            <person name="Sawayama S."/>
        </authorList>
    </citation>
    <scope>NUCLEOTIDE SEQUENCE [LARGE SCALE GENOMIC DNA]</scope>
    <source>
        <strain evidence="2 3">NIES-144</strain>
    </source>
</reference>
<dbReference type="AlphaFoldDB" id="A0A699ZPS2"/>
<name>A0A699ZPS2_HAELA</name>
<feature type="compositionally biased region" description="Low complexity" evidence="1">
    <location>
        <begin position="96"/>
        <end position="109"/>
    </location>
</feature>
<comment type="caution">
    <text evidence="2">The sequence shown here is derived from an EMBL/GenBank/DDBJ whole genome shotgun (WGS) entry which is preliminary data.</text>
</comment>
<evidence type="ECO:0000256" key="1">
    <source>
        <dbReference type="SAM" id="MobiDB-lite"/>
    </source>
</evidence>
<feature type="region of interest" description="Disordered" evidence="1">
    <location>
        <begin position="25"/>
        <end position="109"/>
    </location>
</feature>
<dbReference type="Proteomes" id="UP000485058">
    <property type="component" value="Unassembled WGS sequence"/>
</dbReference>
<proteinExistence type="predicted"/>
<feature type="compositionally biased region" description="Low complexity" evidence="1">
    <location>
        <begin position="31"/>
        <end position="47"/>
    </location>
</feature>
<dbReference type="EMBL" id="BLLF01001219">
    <property type="protein sequence ID" value="GFH17892.1"/>
    <property type="molecule type" value="Genomic_DNA"/>
</dbReference>
<evidence type="ECO:0000313" key="2">
    <source>
        <dbReference type="EMBL" id="GFH17892.1"/>
    </source>
</evidence>
<organism evidence="2 3">
    <name type="scientific">Haematococcus lacustris</name>
    <name type="common">Green alga</name>
    <name type="synonym">Haematococcus pluvialis</name>
    <dbReference type="NCBI Taxonomy" id="44745"/>
    <lineage>
        <taxon>Eukaryota</taxon>
        <taxon>Viridiplantae</taxon>
        <taxon>Chlorophyta</taxon>
        <taxon>core chlorophytes</taxon>
        <taxon>Chlorophyceae</taxon>
        <taxon>CS clade</taxon>
        <taxon>Chlamydomonadales</taxon>
        <taxon>Haematococcaceae</taxon>
        <taxon>Haematococcus</taxon>
    </lineage>
</organism>
<keyword evidence="3" id="KW-1185">Reference proteome</keyword>
<protein>
    <submittedName>
        <fullName evidence="2">Uncharacterized protein</fullName>
    </submittedName>
</protein>
<sequence>MTVMEAALAAFQQEQRLLHRARKQLHKVPPARQAAATQASRAEVAAAVEEEGQQEGWESERLQGARQGLQPAGPAVGPPPAPLSSDSDSIPHHPVAAAGGASGQADSLF</sequence>